<sequence length="500" mass="56674">MKNIILLPLDERPCNFDFPSKIFNGEKYTIIRPEHLGQKKTPASYEFIRDFLLANIEKADAAVISIDTLLYGGLIPSRLHHLSEEAVLERLMLLKELREKNPQVKLYAFQCIMRCPKYSSDDEEPDYYELYGKEIHHIGRLTHLEKLGMGDADELSELKAKVDPAALKDYLDRRAFNGSFNIRTLDLVEDGTIDFLIIPQDDSAKYGYTAMDQKTVRAKIDEKVLNDRVILYPGADELGMVLVSRAINALENNTPRVYLKYASTLAPQLIPNYEDRSLNETVKYHVMAAGCIAVPSLADADVVMGITAPANEMEEAANQPANNINYDVERNMAEFLYFVNDCLKRGIPTAILDNAYTNGGELQLLRVLNKQGILMKLAGYAGWNTSANSMGTVLAMIVNNMYQNNTEAKQNFLVERFIEDFGYGAVVRSYVTEHILPQWGMTYFWCEEQRGKAANAVLEELRKFVKTEMTSVADKVTVEDIFLPWSRMFEIGLKATYKAD</sequence>
<dbReference type="Proteomes" id="UP001199424">
    <property type="component" value="Unassembled WGS sequence"/>
</dbReference>
<proteinExistence type="predicted"/>
<evidence type="ECO:0000313" key="1">
    <source>
        <dbReference type="EMBL" id="MCC2137356.1"/>
    </source>
</evidence>
<reference evidence="1" key="1">
    <citation type="submission" date="2021-10" db="EMBL/GenBank/DDBJ databases">
        <title>Anaerobic single-cell dispensing facilitates the cultivation of human gut bacteria.</title>
        <authorList>
            <person name="Afrizal A."/>
        </authorList>
    </citation>
    <scope>NUCLEOTIDE SEQUENCE</scope>
    <source>
        <strain evidence="1">CLA-AA-H250</strain>
    </source>
</reference>
<evidence type="ECO:0000313" key="2">
    <source>
        <dbReference type="Proteomes" id="UP001199424"/>
    </source>
</evidence>
<organism evidence="1 2">
    <name type="scientific">Hominenteromicrobium mulieris</name>
    <dbReference type="NCBI Taxonomy" id="2885357"/>
    <lineage>
        <taxon>Bacteria</taxon>
        <taxon>Bacillati</taxon>
        <taxon>Bacillota</taxon>
        <taxon>Clostridia</taxon>
        <taxon>Eubacteriales</taxon>
        <taxon>Oscillospiraceae</taxon>
        <taxon>Hominenteromicrobium</taxon>
    </lineage>
</organism>
<protein>
    <submittedName>
        <fullName evidence="1">DUF4127 family protein</fullName>
    </submittedName>
</protein>
<dbReference type="InterPro" id="IPR025394">
    <property type="entry name" value="DUF4127"/>
</dbReference>
<comment type="caution">
    <text evidence="1">The sequence shown here is derived from an EMBL/GenBank/DDBJ whole genome shotgun (WGS) entry which is preliminary data.</text>
</comment>
<dbReference type="RefSeq" id="WP_308449595.1">
    <property type="nucleotide sequence ID" value="NZ_JAJEQC010000009.1"/>
</dbReference>
<keyword evidence="2" id="KW-1185">Reference proteome</keyword>
<dbReference type="AlphaFoldDB" id="A0AAE3DG92"/>
<gene>
    <name evidence="1" type="ORF">LKD31_10050</name>
</gene>
<accession>A0AAE3DG92</accession>
<dbReference type="Pfam" id="PF13552">
    <property type="entry name" value="DUF4127"/>
    <property type="match status" value="1"/>
</dbReference>
<name>A0AAE3DG92_9FIRM</name>
<dbReference type="EMBL" id="JAJEQC010000009">
    <property type="protein sequence ID" value="MCC2137356.1"/>
    <property type="molecule type" value="Genomic_DNA"/>
</dbReference>